<dbReference type="PANTHER" id="PTHR34997">
    <property type="entry name" value="AM15"/>
    <property type="match status" value="1"/>
</dbReference>
<protein>
    <recommendedName>
        <fullName evidence="6">LysM domain-containing protein</fullName>
    </recommendedName>
</protein>
<dbReference type="GO" id="GO:0008061">
    <property type="term" value="F:chitin binding"/>
    <property type="evidence" value="ECO:0007669"/>
    <property type="project" value="UniProtKB-KW"/>
</dbReference>
<feature type="signal peptide" evidence="5">
    <location>
        <begin position="1"/>
        <end position="19"/>
    </location>
</feature>
<dbReference type="PROSITE" id="PS51782">
    <property type="entry name" value="LYSM"/>
    <property type="match status" value="1"/>
</dbReference>
<dbReference type="AlphaFoldDB" id="A0A173G950"/>
<dbReference type="InterPro" id="IPR036779">
    <property type="entry name" value="LysM_dom_sf"/>
</dbReference>
<evidence type="ECO:0000259" key="6">
    <source>
        <dbReference type="PROSITE" id="PS51782"/>
    </source>
</evidence>
<proteinExistence type="inferred from homology"/>
<dbReference type="EMBL" id="KU202413">
    <property type="protein sequence ID" value="ANH22727.1"/>
    <property type="molecule type" value="Genomic_DNA"/>
</dbReference>
<organism evidence="7">
    <name type="scientific">Hypocrella siamensis</name>
    <dbReference type="NCBI Taxonomy" id="696354"/>
    <lineage>
        <taxon>Eukaryota</taxon>
        <taxon>Fungi</taxon>
        <taxon>Dikarya</taxon>
        <taxon>Ascomycota</taxon>
        <taxon>Pezizomycotina</taxon>
        <taxon>Sordariomycetes</taxon>
        <taxon>Hypocreomycetidae</taxon>
        <taxon>Hypocreales</taxon>
        <taxon>Clavicipitaceae</taxon>
        <taxon>Hypocrella</taxon>
    </lineage>
</organism>
<reference evidence="7" key="1">
    <citation type="journal article" date="2016" name="BMC Genomics">
        <title>Genome sequence and comparative analysis of clavicipitaceous insect-pathogenic fungus Aschersonia badia with Metarhizium spp.</title>
        <authorList>
            <person name="Agrawal Y."/>
            <person name="Narwani T."/>
            <person name="Subramanian S."/>
        </authorList>
    </citation>
    <scope>NUCLEOTIDE SEQUENCE</scope>
    <source>
        <strain evidence="7">MTCC 10142</strain>
    </source>
</reference>
<keyword evidence="5" id="KW-0732">Signal</keyword>
<dbReference type="SUPFAM" id="SSF54106">
    <property type="entry name" value="LysM domain"/>
    <property type="match status" value="1"/>
</dbReference>
<dbReference type="Gene3D" id="3.10.350.10">
    <property type="entry name" value="LysM domain"/>
    <property type="match status" value="1"/>
</dbReference>
<dbReference type="Pfam" id="PF01476">
    <property type="entry name" value="LysM"/>
    <property type="match status" value="1"/>
</dbReference>
<feature type="domain" description="LysM" evidence="6">
    <location>
        <begin position="129"/>
        <end position="176"/>
    </location>
</feature>
<keyword evidence="2" id="KW-0843">Virulence</keyword>
<sequence length="265" mass="28384">MSILLLLLVLNICAMGAASESSVIARLEKRQTGPTDPGISKDCTYFDTALDSTFTCQYFAHNWGITETDFINWPDCSGIIVGHSYCVEAKAAPPTTSSATTTTTAATTTTTAGPGPSPTQTGLAKDCTAFYKAKSGDYCARIAESYGNFTTEDFIQWNPGVRSNCSSLLVGFYYCVGVPGRPTTTSSVATMTATATTTLPPAGAPSPTQDGIVKSCNEYYQTVSGDTCQVIVDRYKTFTLDDLRIKLRLRRRSSAFLDPFCSTDA</sequence>
<keyword evidence="1" id="KW-0147">Chitin-binding</keyword>
<accession>A0A173G950</accession>
<dbReference type="InterPro" id="IPR018392">
    <property type="entry name" value="LysM"/>
</dbReference>
<dbReference type="PANTHER" id="PTHR34997:SF1">
    <property type="entry name" value="PEPTIDOGLYCAN-BINDING LYSIN DOMAIN"/>
    <property type="match status" value="1"/>
</dbReference>
<feature type="non-terminal residue" evidence="7">
    <location>
        <position position="265"/>
    </location>
</feature>
<comment type="similarity">
    <text evidence="3">Belongs to the secreted LysM effector family.</text>
</comment>
<feature type="region of interest" description="Disordered" evidence="4">
    <location>
        <begin position="94"/>
        <end position="119"/>
    </location>
</feature>
<evidence type="ECO:0000256" key="3">
    <source>
        <dbReference type="ARBA" id="ARBA00044955"/>
    </source>
</evidence>
<feature type="chain" id="PRO_5008006402" description="LysM domain-containing protein" evidence="5">
    <location>
        <begin position="20"/>
        <end position="265"/>
    </location>
</feature>
<dbReference type="CDD" id="cd00118">
    <property type="entry name" value="LysM"/>
    <property type="match status" value="1"/>
</dbReference>
<evidence type="ECO:0000313" key="7">
    <source>
        <dbReference type="EMBL" id="ANH22727.1"/>
    </source>
</evidence>
<evidence type="ECO:0000256" key="4">
    <source>
        <dbReference type="SAM" id="MobiDB-lite"/>
    </source>
</evidence>
<dbReference type="InterPro" id="IPR052210">
    <property type="entry name" value="LysM1-like"/>
</dbReference>
<evidence type="ECO:0000256" key="2">
    <source>
        <dbReference type="ARBA" id="ARBA00023026"/>
    </source>
</evidence>
<evidence type="ECO:0000256" key="5">
    <source>
        <dbReference type="SAM" id="SignalP"/>
    </source>
</evidence>
<name>A0A173G950_9HYPO</name>
<evidence type="ECO:0000256" key="1">
    <source>
        <dbReference type="ARBA" id="ARBA00022669"/>
    </source>
</evidence>